<accession>A0A6P6YK28</accession>
<dbReference type="GO" id="GO:0019264">
    <property type="term" value="P:glycine biosynthetic process from serine"/>
    <property type="evidence" value="ECO:0007669"/>
    <property type="project" value="TreeGrafter"/>
</dbReference>
<dbReference type="InterPro" id="IPR015421">
    <property type="entry name" value="PyrdxlP-dep_Trfase_major"/>
</dbReference>
<gene>
    <name evidence="17" type="primary">LOC113798865</name>
</gene>
<dbReference type="AlphaFoldDB" id="A0A6P6YK28"/>
<evidence type="ECO:0000256" key="11">
    <source>
        <dbReference type="ARBA" id="ARBA00022898"/>
    </source>
</evidence>
<keyword evidence="11" id="KW-0663">Pyridoxal phosphate</keyword>
<dbReference type="GO" id="GO:0030170">
    <property type="term" value="F:pyridoxal phosphate binding"/>
    <property type="evidence" value="ECO:0007669"/>
    <property type="project" value="InterPro"/>
</dbReference>
<dbReference type="Pfam" id="PF00464">
    <property type="entry name" value="SHMT"/>
    <property type="match status" value="1"/>
</dbReference>
<proteinExistence type="inferred from homology"/>
<dbReference type="GO" id="GO:0003723">
    <property type="term" value="F:RNA binding"/>
    <property type="evidence" value="ECO:0007669"/>
    <property type="project" value="UniProtKB-KW"/>
</dbReference>
<dbReference type="InterPro" id="IPR044763">
    <property type="entry name" value="Ded1/Dbp1_DEADc"/>
</dbReference>
<evidence type="ECO:0000256" key="13">
    <source>
        <dbReference type="RuleBase" id="RU000492"/>
    </source>
</evidence>
<dbReference type="InterPro" id="IPR015422">
    <property type="entry name" value="PyrdxlP-dep_Trfase_small"/>
</dbReference>
<dbReference type="InterPro" id="IPR000629">
    <property type="entry name" value="RNA-helicase_DEAD-box_CS"/>
</dbReference>
<dbReference type="SMART" id="SM00490">
    <property type="entry name" value="HELICc"/>
    <property type="match status" value="1"/>
</dbReference>
<dbReference type="GO" id="GO:0004372">
    <property type="term" value="F:glycine hydroxymethyltransferase activity"/>
    <property type="evidence" value="ECO:0007669"/>
    <property type="project" value="TreeGrafter"/>
</dbReference>
<dbReference type="PROSITE" id="PS51192">
    <property type="entry name" value="HELICASE_ATP_BIND_1"/>
    <property type="match status" value="1"/>
</dbReference>
<dbReference type="PANTHER" id="PTHR11680">
    <property type="entry name" value="SERINE HYDROXYMETHYLTRANSFERASE"/>
    <property type="match status" value="1"/>
</dbReference>
<protein>
    <recommendedName>
        <fullName evidence="3">RNA helicase</fullName>
        <ecNumber evidence="3">3.6.4.13</ecNumber>
    </recommendedName>
</protein>
<reference evidence="17" key="1">
    <citation type="submission" date="2025-08" db="UniProtKB">
        <authorList>
            <consortium name="RefSeq"/>
        </authorList>
    </citation>
    <scope>IDENTIFICATION</scope>
    <source>
        <strain evidence="17">Airmid</strain>
    </source>
</reference>
<dbReference type="GO" id="GO:0006730">
    <property type="term" value="P:one-carbon metabolic process"/>
    <property type="evidence" value="ECO:0007669"/>
    <property type="project" value="UniProtKB-KW"/>
</dbReference>
<evidence type="ECO:0000256" key="10">
    <source>
        <dbReference type="ARBA" id="ARBA00022884"/>
    </source>
</evidence>
<dbReference type="EC" id="3.6.4.13" evidence="3"/>
<dbReference type="GO" id="GO:0046653">
    <property type="term" value="P:tetrahydrofolate metabolic process"/>
    <property type="evidence" value="ECO:0007669"/>
    <property type="project" value="TreeGrafter"/>
</dbReference>
<dbReference type="SUPFAM" id="SSF53383">
    <property type="entry name" value="PLP-dependent transferases"/>
    <property type="match status" value="1"/>
</dbReference>
<dbReference type="InParanoid" id="A0A6P6YK28"/>
<evidence type="ECO:0000256" key="8">
    <source>
        <dbReference type="ARBA" id="ARBA00022806"/>
    </source>
</evidence>
<keyword evidence="16" id="KW-1185">Reference proteome</keyword>
<evidence type="ECO:0000256" key="5">
    <source>
        <dbReference type="ARBA" id="ARBA00022679"/>
    </source>
</evidence>
<dbReference type="Gene3D" id="3.40.640.10">
    <property type="entry name" value="Type I PLP-dependent aspartate aminotransferase-like (Major domain)"/>
    <property type="match status" value="2"/>
</dbReference>
<comment type="similarity">
    <text evidence="13">Belongs to the DEAD box helicase family.</text>
</comment>
<dbReference type="KEGG" id="dpte:113798865"/>
<dbReference type="FunFam" id="3.40.50.300:FF:000008">
    <property type="entry name" value="ATP-dependent RNA helicase RhlB"/>
    <property type="match status" value="1"/>
</dbReference>
<dbReference type="PROSITE" id="PS51194">
    <property type="entry name" value="HELICASE_CTER"/>
    <property type="match status" value="1"/>
</dbReference>
<keyword evidence="9 13" id="KW-0067">ATP-binding</keyword>
<sequence length="664" mass="73812">MDYAKDISPLLLKNIERVNYDKLTPVQRYAIPVLLTGRDLMACAQTGSGKTAAFLFPIIANMLAMTPPERAIFDARLGEPVALIIAPTRELTVQIAGESRKFAFGTGIATVVIYGGSDIMEQAREVNRGCDICVGTPGRLIDLFTRSRISFISVRILVLDEADRMLDMGFIPQISRIIHEFDMPCENRQTMMFSATFPKEIQRLASKFMQNYLYLATLLKDSCGKTLVFVETKAKADSLEYFLNNNHINAISIHGDKTQQERNYSLEAFVRGRNEVLVATDVASRGLDIHSITRVINYDLPNNIDDYVHRIGRTGRAGNAGQALSFVHEGNRIILRPLINLLEESKQEIPAWLKQMIWMLRPFSVAADTQRITQTRLRKFDPELHQLIGREFERQSSEISLIASENYVPAYCSGALSSCLANKYSEGVPGARYYDGNQFIDEIERLAMRRALRAFRLSPTEWHPRLIIAGASAYSRLYDYARFRAVADKVGAYLLADIAHVAGPIAAGVIPSPFPFCDFVTTTTHKTLRGPRGALIFCRKPFAQQLDKAVFPATQGGPHNHVIAAVAAALKAAAEPEFRAYQQRVLDNMQSMVARLQQRGYRIVSGGSDNHLAIVDLRDLELSGSEASRALAEVGIICNMNTTLRDSSAKRPSGVRVGTPAMTT</sequence>
<dbReference type="SMART" id="SM00487">
    <property type="entry name" value="DEXDc"/>
    <property type="match status" value="1"/>
</dbReference>
<dbReference type="InterPro" id="IPR039429">
    <property type="entry name" value="SHMT-like_dom"/>
</dbReference>
<dbReference type="InterPro" id="IPR014001">
    <property type="entry name" value="Helicase_ATP-bd"/>
</dbReference>
<dbReference type="Proteomes" id="UP000515146">
    <property type="component" value="Unplaced"/>
</dbReference>
<feature type="domain" description="Helicase ATP-binding" evidence="14">
    <location>
        <begin position="31"/>
        <end position="215"/>
    </location>
</feature>
<comment type="catalytic activity">
    <reaction evidence="12">
        <text>ATP + H2O = ADP + phosphate + H(+)</text>
        <dbReference type="Rhea" id="RHEA:13065"/>
        <dbReference type="ChEBI" id="CHEBI:15377"/>
        <dbReference type="ChEBI" id="CHEBI:15378"/>
        <dbReference type="ChEBI" id="CHEBI:30616"/>
        <dbReference type="ChEBI" id="CHEBI:43474"/>
        <dbReference type="ChEBI" id="CHEBI:456216"/>
        <dbReference type="EC" id="3.6.4.13"/>
    </reaction>
</comment>
<keyword evidence="5" id="KW-0808">Transferase</keyword>
<dbReference type="Pfam" id="PF00270">
    <property type="entry name" value="DEAD"/>
    <property type="match status" value="1"/>
</dbReference>
<comment type="similarity">
    <text evidence="2">Belongs to the SHMT family.</text>
</comment>
<evidence type="ECO:0000259" key="14">
    <source>
        <dbReference type="PROSITE" id="PS51192"/>
    </source>
</evidence>
<feature type="non-terminal residue" evidence="17">
    <location>
        <position position="664"/>
    </location>
</feature>
<dbReference type="SUPFAM" id="SSF52540">
    <property type="entry name" value="P-loop containing nucleoside triphosphate hydrolases"/>
    <property type="match status" value="1"/>
</dbReference>
<dbReference type="PANTHER" id="PTHR11680:SF35">
    <property type="entry name" value="SERINE HYDROXYMETHYLTRANSFERASE 1"/>
    <property type="match status" value="1"/>
</dbReference>
<comment type="cofactor">
    <cofactor evidence="1">
        <name>pyridoxal 5'-phosphate</name>
        <dbReference type="ChEBI" id="CHEBI:597326"/>
    </cofactor>
</comment>
<dbReference type="InterPro" id="IPR011545">
    <property type="entry name" value="DEAD/DEAH_box_helicase_dom"/>
</dbReference>
<dbReference type="Gene3D" id="3.40.50.300">
    <property type="entry name" value="P-loop containing nucleotide triphosphate hydrolases"/>
    <property type="match status" value="2"/>
</dbReference>
<evidence type="ECO:0000256" key="9">
    <source>
        <dbReference type="ARBA" id="ARBA00022840"/>
    </source>
</evidence>
<keyword evidence="6 13" id="KW-0547">Nucleotide-binding</keyword>
<dbReference type="CDD" id="cd17967">
    <property type="entry name" value="DEADc_DDX3_DDX4"/>
    <property type="match status" value="1"/>
</dbReference>
<dbReference type="InterPro" id="IPR027417">
    <property type="entry name" value="P-loop_NTPase"/>
</dbReference>
<evidence type="ECO:0000256" key="6">
    <source>
        <dbReference type="ARBA" id="ARBA00022741"/>
    </source>
</evidence>
<dbReference type="GO" id="GO:0005524">
    <property type="term" value="F:ATP binding"/>
    <property type="evidence" value="ECO:0007669"/>
    <property type="project" value="UniProtKB-KW"/>
</dbReference>
<keyword evidence="8 13" id="KW-0347">Helicase</keyword>
<dbReference type="InterPro" id="IPR001650">
    <property type="entry name" value="Helicase_C-like"/>
</dbReference>
<dbReference type="InterPro" id="IPR049943">
    <property type="entry name" value="Ser_HO-MeTrfase-like"/>
</dbReference>
<evidence type="ECO:0000313" key="17">
    <source>
        <dbReference type="RefSeq" id="XP_027205259.1"/>
    </source>
</evidence>
<evidence type="ECO:0000256" key="12">
    <source>
        <dbReference type="ARBA" id="ARBA00047984"/>
    </source>
</evidence>
<name>A0A6P6YK28_DERPT</name>
<evidence type="ECO:0000256" key="7">
    <source>
        <dbReference type="ARBA" id="ARBA00022801"/>
    </source>
</evidence>
<dbReference type="CDD" id="cd18787">
    <property type="entry name" value="SF2_C_DEAD"/>
    <property type="match status" value="1"/>
</dbReference>
<dbReference type="PROSITE" id="PS00039">
    <property type="entry name" value="DEAD_ATP_HELICASE"/>
    <property type="match status" value="1"/>
</dbReference>
<dbReference type="InterPro" id="IPR019798">
    <property type="entry name" value="Ser_HO-MeTrfase_PLP_BS"/>
</dbReference>
<dbReference type="Gene3D" id="3.90.1150.10">
    <property type="entry name" value="Aspartate Aminotransferase, domain 1"/>
    <property type="match status" value="2"/>
</dbReference>
<dbReference type="GO" id="GO:0003724">
    <property type="term" value="F:RNA helicase activity"/>
    <property type="evidence" value="ECO:0007669"/>
    <property type="project" value="UniProtKB-EC"/>
</dbReference>
<evidence type="ECO:0000313" key="16">
    <source>
        <dbReference type="Proteomes" id="UP000515146"/>
    </source>
</evidence>
<dbReference type="RefSeq" id="XP_027205259.1">
    <property type="nucleotide sequence ID" value="XM_027349458.1"/>
</dbReference>
<keyword evidence="10" id="KW-0694">RNA-binding</keyword>
<evidence type="ECO:0000256" key="2">
    <source>
        <dbReference type="ARBA" id="ARBA00006376"/>
    </source>
</evidence>
<feature type="domain" description="Helicase C-terminal" evidence="15">
    <location>
        <begin position="214"/>
        <end position="357"/>
    </location>
</feature>
<evidence type="ECO:0000256" key="3">
    <source>
        <dbReference type="ARBA" id="ARBA00012552"/>
    </source>
</evidence>
<evidence type="ECO:0000259" key="15">
    <source>
        <dbReference type="PROSITE" id="PS51194"/>
    </source>
</evidence>
<keyword evidence="7 13" id="KW-0378">Hydrolase</keyword>
<evidence type="ECO:0000256" key="4">
    <source>
        <dbReference type="ARBA" id="ARBA00022563"/>
    </source>
</evidence>
<dbReference type="GO" id="GO:0016787">
    <property type="term" value="F:hydrolase activity"/>
    <property type="evidence" value="ECO:0007669"/>
    <property type="project" value="UniProtKB-KW"/>
</dbReference>
<organism evidence="16 17">
    <name type="scientific">Dermatophagoides pteronyssinus</name>
    <name type="common">European house dust mite</name>
    <dbReference type="NCBI Taxonomy" id="6956"/>
    <lineage>
        <taxon>Eukaryota</taxon>
        <taxon>Metazoa</taxon>
        <taxon>Ecdysozoa</taxon>
        <taxon>Arthropoda</taxon>
        <taxon>Chelicerata</taxon>
        <taxon>Arachnida</taxon>
        <taxon>Acari</taxon>
        <taxon>Acariformes</taxon>
        <taxon>Sarcoptiformes</taxon>
        <taxon>Astigmata</taxon>
        <taxon>Psoroptidia</taxon>
        <taxon>Analgoidea</taxon>
        <taxon>Pyroglyphidae</taxon>
        <taxon>Dermatophagoidinae</taxon>
        <taxon>Dermatophagoides</taxon>
    </lineage>
</organism>
<dbReference type="InterPro" id="IPR015424">
    <property type="entry name" value="PyrdxlP-dep_Trfase"/>
</dbReference>
<dbReference type="OrthoDB" id="196131at2759"/>
<evidence type="ECO:0000256" key="1">
    <source>
        <dbReference type="ARBA" id="ARBA00001933"/>
    </source>
</evidence>
<dbReference type="Pfam" id="PF00271">
    <property type="entry name" value="Helicase_C"/>
    <property type="match status" value="1"/>
</dbReference>
<dbReference type="GO" id="GO:0005737">
    <property type="term" value="C:cytoplasm"/>
    <property type="evidence" value="ECO:0007669"/>
    <property type="project" value="TreeGrafter"/>
</dbReference>
<keyword evidence="4" id="KW-0554">One-carbon metabolism</keyword>
<dbReference type="PROSITE" id="PS00096">
    <property type="entry name" value="SHMT"/>
    <property type="match status" value="1"/>
</dbReference>